<evidence type="ECO:0008006" key="3">
    <source>
        <dbReference type="Google" id="ProtNLM"/>
    </source>
</evidence>
<sequence>MKNLIDKKNTPQKLNCDTEYERLYSVIVAPPAYMEIKHAINKTQEHYLQDNIDKKKAMEQHDRFVEILSDNGCEVIQLEPQKGLNEQVFTRDIGFVIGETFVVSNMKEKIRKRETNVLTDRLEKLGITYTSIDQGCIEGGDILVDKNTIWVGKSGRTNEKAIDQLSQKLPNYVVNTVSLRDDILHLDCVFTILNDDYALVYSEAIDENSYKILKNKFTLIETTTKEQFNMGPNVLPIGQNKIISLPENKRLNRKMKQAGFQVIEVEFSEIIKSGGSFRCCTLPVKRG</sequence>
<proteinExistence type="predicted"/>
<dbReference type="AlphaFoldDB" id="A0AAC9IZQ7"/>
<organism evidence="1 2">
    <name type="scientific">Virgibacillus halodenitrificans</name>
    <name type="common">Bacillus halodenitrificans</name>
    <dbReference type="NCBI Taxonomy" id="1482"/>
    <lineage>
        <taxon>Bacteria</taxon>
        <taxon>Bacillati</taxon>
        <taxon>Bacillota</taxon>
        <taxon>Bacilli</taxon>
        <taxon>Bacillales</taxon>
        <taxon>Bacillaceae</taxon>
        <taxon>Virgibacillus</taxon>
    </lineage>
</organism>
<dbReference type="Pfam" id="PF19420">
    <property type="entry name" value="DDAH_eukar"/>
    <property type="match status" value="1"/>
</dbReference>
<dbReference type="GeneID" id="71513192"/>
<dbReference type="SUPFAM" id="SSF55909">
    <property type="entry name" value="Pentein"/>
    <property type="match status" value="1"/>
</dbReference>
<dbReference type="KEGG" id="vhl:BME96_02195"/>
<dbReference type="GO" id="GO:0019546">
    <property type="term" value="P:L-arginine deiminase pathway"/>
    <property type="evidence" value="ECO:0007669"/>
    <property type="project" value="TreeGrafter"/>
</dbReference>
<dbReference type="PANTHER" id="PTHR47271:SF2">
    <property type="entry name" value="ARGININE DEIMINASE"/>
    <property type="match status" value="1"/>
</dbReference>
<dbReference type="PANTHER" id="PTHR47271">
    <property type="entry name" value="ARGININE DEIMINASE"/>
    <property type="match status" value="1"/>
</dbReference>
<evidence type="ECO:0000313" key="1">
    <source>
        <dbReference type="EMBL" id="APC47075.1"/>
    </source>
</evidence>
<reference evidence="1 2" key="1">
    <citation type="submission" date="2016-11" db="EMBL/GenBank/DDBJ databases">
        <title>Complete genome sequencing of Virgibacillus halodenitrificans PDB-F2.</title>
        <authorList>
            <person name="Sun Z."/>
            <person name="Zhou Y."/>
            <person name="Li H."/>
        </authorList>
    </citation>
    <scope>NUCLEOTIDE SEQUENCE [LARGE SCALE GENOMIC DNA]</scope>
    <source>
        <strain evidence="1 2">PDB-F2</strain>
    </source>
</reference>
<evidence type="ECO:0000313" key="2">
    <source>
        <dbReference type="Proteomes" id="UP000182945"/>
    </source>
</evidence>
<gene>
    <name evidence="1" type="ORF">BME96_02195</name>
</gene>
<name>A0AAC9IZQ7_VIRHA</name>
<dbReference type="Proteomes" id="UP000182945">
    <property type="component" value="Chromosome"/>
</dbReference>
<accession>A0AAC9IZQ7</accession>
<dbReference type="Gene3D" id="3.75.10.10">
    <property type="entry name" value="L-arginine/glycine Amidinotransferase, Chain A"/>
    <property type="match status" value="1"/>
</dbReference>
<protein>
    <recommendedName>
        <fullName evidence="3">N(G),N(G)-dimethylarginine dimethylaminohydrolase</fullName>
    </recommendedName>
</protein>
<dbReference type="GO" id="GO:0016990">
    <property type="term" value="F:arginine deiminase activity"/>
    <property type="evidence" value="ECO:0007669"/>
    <property type="project" value="TreeGrafter"/>
</dbReference>
<dbReference type="EMBL" id="CP017962">
    <property type="protein sequence ID" value="APC47075.1"/>
    <property type="molecule type" value="Genomic_DNA"/>
</dbReference>
<dbReference type="RefSeq" id="WP_071648170.1">
    <property type="nucleotide sequence ID" value="NZ_CP017962.1"/>
</dbReference>